<sequence length="833" mass="92221">MCVKFLLVAALSLAGLSHAQTLRPPAYPLITHDPYFSVWSMTDKLTDAPTRHWTGKTQSLEGVIRVDGTAYQFLGATPTLYQPILPSGEAKAYTTKYTFDQPGANWNELTFDATGWKTGPGPFGDTPEAKTNWQNRDTHKNGIYYRREFTFDGRTDPAKLMLSLNHDDEVVIYLNGIRILTKSGYRNDYIYLPLSKMGQRALRTGKNVLAVHCISPYAGSFIDVGIVNPVVSSAMTPATQTNVKVSATQTDYTFRAGPVVLNVNFLSPLLLDELEVVARPITYLTFAAKSADGKPHTVQVYVGAAGTLATNNADQEVVVDVGNTAGLNWLTIGTQQQPVLGRKGDDVRIDWGYAYLAVPRQTNAQLTAGSLTDLKRRFASQGTVPPGKASLGAARNFGLAVNIPLGSVGTSAVQKHIMLAYDDLYSVQYFGKNLRPWWHRNANMTMPALLQAAEKDYTRLKQKSTAFDAKLYADAQLAGGKQYADLCALAYRQAISAHKLVAGPKGELFFFSKENFSNGSIGTVDITYPSAPLFLLYNPALLRGMMEPIFQYSESGRWKKPFAAHDVGTYPIANGQTYGEDMPVEECGNMLLLMGAITKAEGNTSYAKQHWKVLTTWVNYLRKDGFDPANQLCTDDFAGHLARNANLSLKAILGIAAYGQIAERMGDKKTAATYLNAARDMAQRWQQLALNAGNDGSKPHYDLTFENDDDTWSQKYNLVWDKLLAMKIFPKGLAQREVAYYLTKQKPYGLPLDSRKTYTKSDWIIWTATMAESNKDFQAFVAPIWKFANETPSRVPLTDWHETTNAKQVGFQARSVVGGYYIKMLESKLAAQK</sequence>
<dbReference type="InterPro" id="IPR008928">
    <property type="entry name" value="6-hairpin_glycosidase_sf"/>
</dbReference>
<feature type="domain" description="Glutaminase A central" evidence="3">
    <location>
        <begin position="480"/>
        <end position="823"/>
    </location>
</feature>
<dbReference type="Pfam" id="PF16335">
    <property type="entry name" value="GtaA_6_Hairpin"/>
    <property type="match status" value="1"/>
</dbReference>
<dbReference type="EMBL" id="JAFMYW010000004">
    <property type="protein sequence ID" value="MBO0949779.1"/>
    <property type="molecule type" value="Genomic_DNA"/>
</dbReference>
<dbReference type="SUPFAM" id="SSF49785">
    <property type="entry name" value="Galactose-binding domain-like"/>
    <property type="match status" value="1"/>
</dbReference>
<keyword evidence="6" id="KW-1185">Reference proteome</keyword>
<dbReference type="InterPro" id="IPR032515">
    <property type="entry name" value="DUF4964"/>
</dbReference>
<accession>A0ABS3JIE0</accession>
<dbReference type="Proteomes" id="UP000664628">
    <property type="component" value="Unassembled WGS sequence"/>
</dbReference>
<comment type="caution">
    <text evidence="5">The sequence shown here is derived from an EMBL/GenBank/DDBJ whole genome shotgun (WGS) entry which is preliminary data.</text>
</comment>
<evidence type="ECO:0000313" key="6">
    <source>
        <dbReference type="Proteomes" id="UP000664628"/>
    </source>
</evidence>
<gene>
    <name evidence="5" type="ORF">J2I46_14375</name>
</gene>
<dbReference type="SUPFAM" id="SSF48208">
    <property type="entry name" value="Six-hairpin glycosidases"/>
    <property type="match status" value="1"/>
</dbReference>
<name>A0ABS3JIE0_9BACT</name>
<evidence type="ECO:0000256" key="1">
    <source>
        <dbReference type="SAM" id="SignalP"/>
    </source>
</evidence>
<dbReference type="InterPro" id="IPR033433">
    <property type="entry name" value="GtaA_N"/>
</dbReference>
<evidence type="ECO:0000313" key="5">
    <source>
        <dbReference type="EMBL" id="MBO0949779.1"/>
    </source>
</evidence>
<keyword evidence="1" id="KW-0732">Signal</keyword>
<feature type="domain" description="DUF4964" evidence="2">
    <location>
        <begin position="17"/>
        <end position="83"/>
    </location>
</feature>
<evidence type="ECO:0000259" key="3">
    <source>
        <dbReference type="Pfam" id="PF16335"/>
    </source>
</evidence>
<dbReference type="Pfam" id="PF17168">
    <property type="entry name" value="DUF5127"/>
    <property type="match status" value="1"/>
</dbReference>
<protein>
    <submittedName>
        <fullName evidence="5">DUF4965 domain-containing protein</fullName>
    </submittedName>
</protein>
<feature type="signal peptide" evidence="1">
    <location>
        <begin position="1"/>
        <end position="19"/>
    </location>
</feature>
<reference evidence="5 6" key="1">
    <citation type="submission" date="2021-03" db="EMBL/GenBank/DDBJ databases">
        <title>Fibrella sp. HMF5405 genome sequencing and assembly.</title>
        <authorList>
            <person name="Kang H."/>
            <person name="Kim H."/>
            <person name="Bae S."/>
            <person name="Joh K."/>
        </authorList>
    </citation>
    <scope>NUCLEOTIDE SEQUENCE [LARGE SCALE GENOMIC DNA]</scope>
    <source>
        <strain evidence="5 6">HMF5405</strain>
    </source>
</reference>
<dbReference type="PANTHER" id="PTHR31987:SF1">
    <property type="entry name" value="GLUTAMINASE A"/>
    <property type="match status" value="1"/>
</dbReference>
<dbReference type="InterPro" id="IPR032514">
    <property type="entry name" value="GtaA_central"/>
</dbReference>
<evidence type="ECO:0000259" key="2">
    <source>
        <dbReference type="Pfam" id="PF16334"/>
    </source>
</evidence>
<dbReference type="Pfam" id="PF16334">
    <property type="entry name" value="DUF4964"/>
    <property type="match status" value="1"/>
</dbReference>
<dbReference type="RefSeq" id="WP_207329744.1">
    <property type="nucleotide sequence ID" value="NZ_JAFMYW010000004.1"/>
</dbReference>
<dbReference type="InterPro" id="IPR052743">
    <property type="entry name" value="Glutaminase_GtaA"/>
</dbReference>
<dbReference type="InterPro" id="IPR008979">
    <property type="entry name" value="Galactose-bd-like_sf"/>
</dbReference>
<organism evidence="5 6">
    <name type="scientific">Fibrella forsythiae</name>
    <dbReference type="NCBI Taxonomy" id="2817061"/>
    <lineage>
        <taxon>Bacteria</taxon>
        <taxon>Pseudomonadati</taxon>
        <taxon>Bacteroidota</taxon>
        <taxon>Cytophagia</taxon>
        <taxon>Cytophagales</taxon>
        <taxon>Spirosomataceae</taxon>
        <taxon>Fibrella</taxon>
    </lineage>
</organism>
<feature type="domain" description="Glutaminase A N-terminal" evidence="4">
    <location>
        <begin position="248"/>
        <end position="474"/>
    </location>
</feature>
<evidence type="ECO:0000259" key="4">
    <source>
        <dbReference type="Pfam" id="PF17168"/>
    </source>
</evidence>
<feature type="chain" id="PRO_5047447468" evidence="1">
    <location>
        <begin position="20"/>
        <end position="833"/>
    </location>
</feature>
<dbReference type="PANTHER" id="PTHR31987">
    <property type="entry name" value="GLUTAMINASE A-RELATED"/>
    <property type="match status" value="1"/>
</dbReference>
<proteinExistence type="predicted"/>
<dbReference type="Gene3D" id="2.60.120.260">
    <property type="entry name" value="Galactose-binding domain-like"/>
    <property type="match status" value="1"/>
</dbReference>